<feature type="compositionally biased region" description="Low complexity" evidence="1">
    <location>
        <begin position="265"/>
        <end position="275"/>
    </location>
</feature>
<accession>A0ABR3EN31</accession>
<feature type="compositionally biased region" description="Basic and acidic residues" evidence="1">
    <location>
        <begin position="106"/>
        <end position="126"/>
    </location>
</feature>
<dbReference type="EMBL" id="JBAHYK010002872">
    <property type="protein sequence ID" value="KAL0564297.1"/>
    <property type="molecule type" value="Genomic_DNA"/>
</dbReference>
<name>A0ABR3EN31_9AGAR</name>
<proteinExistence type="predicted"/>
<sequence>MFSDRQRYQVRELSRDVDQKNDRGANVGDIFYRGDLGWIYLGQPECLWMPFNTHDTREIVCPMPKTKKKRILNTKTRRWVKAADFLYSQRKRPQRPTAKSKKARTKQRDNNSEEDSQPDRDSEHEPQQSSRTSPPKATHTDRTTRPRTRNQTQTSRVIAKGREKSNEVYPLSDSSEEDDEYTEKVRAPSKHPWNDASRSSVADRQGPRKKKDRKPADADQDVGSSRSPQRKRQRRHQDPDAMEVDAVEGTSAPKNVHGSIQDNIQHQSPPHQRSQSPDHEDAMQVDEEPTSKASNKASGIRNTSDLSAFVFSSIATKAVKSKQHPETVQPEGQNDHDEMQVDLPPAARVSDETNANHWTRSVAEALRNNGVHPILMERAKAFLSWVEEHNPTVPFFEDIPLNTESSVLRPCDIPVSGDFECGMLTRDFLATQGTEYKIGLIDSLRAMSDTAMTDLQFATSFLMPESTAPVAALSILAGKQGLQKMNIQLQKALGPEGPPSVLASRTSTTLTPAGHTTPAHIDPFPSDAAMFHLLGRKIWVVFPATKLNVQRFLDQYAMGDVERPIEWWMTVLEGAQVYLLETPNTSFIMPAGTIHSCISIDQSSHTGGYLATVGSFGFSAMFLQELDKRMKVGTSSDLRSLGNDFVSTTLQEEYPRHWKKLLEDKSIPEEDSTRVKEWVKEFFRFAVGNEEIMGLDSSWTRIAKEGHSDWDTFARTGKFPARKKAKGRR</sequence>
<keyword evidence="3" id="KW-1185">Reference proteome</keyword>
<feature type="region of interest" description="Disordered" evidence="1">
    <location>
        <begin position="83"/>
        <end position="300"/>
    </location>
</feature>
<feature type="region of interest" description="Disordered" evidence="1">
    <location>
        <begin position="318"/>
        <end position="339"/>
    </location>
</feature>
<organism evidence="2 3">
    <name type="scientific">Marasmius crinis-equi</name>
    <dbReference type="NCBI Taxonomy" id="585013"/>
    <lineage>
        <taxon>Eukaryota</taxon>
        <taxon>Fungi</taxon>
        <taxon>Dikarya</taxon>
        <taxon>Basidiomycota</taxon>
        <taxon>Agaricomycotina</taxon>
        <taxon>Agaricomycetes</taxon>
        <taxon>Agaricomycetidae</taxon>
        <taxon>Agaricales</taxon>
        <taxon>Marasmiineae</taxon>
        <taxon>Marasmiaceae</taxon>
        <taxon>Marasmius</taxon>
    </lineage>
</organism>
<evidence type="ECO:0008006" key="4">
    <source>
        <dbReference type="Google" id="ProtNLM"/>
    </source>
</evidence>
<comment type="caution">
    <text evidence="2">The sequence shown here is derived from an EMBL/GenBank/DDBJ whole genome shotgun (WGS) entry which is preliminary data.</text>
</comment>
<evidence type="ECO:0000313" key="2">
    <source>
        <dbReference type="EMBL" id="KAL0564297.1"/>
    </source>
</evidence>
<dbReference type="Proteomes" id="UP001465976">
    <property type="component" value="Unassembled WGS sequence"/>
</dbReference>
<feature type="compositionally biased region" description="Basic residues" evidence="1">
    <location>
        <begin position="89"/>
        <end position="105"/>
    </location>
</feature>
<dbReference type="Gene3D" id="2.60.120.650">
    <property type="entry name" value="Cupin"/>
    <property type="match status" value="1"/>
</dbReference>
<feature type="compositionally biased region" description="Polar residues" evidence="1">
    <location>
        <begin position="291"/>
        <end position="300"/>
    </location>
</feature>
<reference evidence="2 3" key="1">
    <citation type="submission" date="2024-02" db="EMBL/GenBank/DDBJ databases">
        <title>A draft genome for the cacao thread blight pathogen Marasmius crinis-equi.</title>
        <authorList>
            <person name="Cohen S.P."/>
            <person name="Baruah I.K."/>
            <person name="Amoako-Attah I."/>
            <person name="Bukari Y."/>
            <person name="Meinhardt L.W."/>
            <person name="Bailey B.A."/>
        </authorList>
    </citation>
    <scope>NUCLEOTIDE SEQUENCE [LARGE SCALE GENOMIC DNA]</scope>
    <source>
        <strain evidence="2 3">GH-76</strain>
    </source>
</reference>
<evidence type="ECO:0000256" key="1">
    <source>
        <dbReference type="SAM" id="MobiDB-lite"/>
    </source>
</evidence>
<evidence type="ECO:0000313" key="3">
    <source>
        <dbReference type="Proteomes" id="UP001465976"/>
    </source>
</evidence>
<protein>
    <recommendedName>
        <fullName evidence="4">JmjC domain-containing protein</fullName>
    </recommendedName>
</protein>
<gene>
    <name evidence="2" type="ORF">V5O48_017754</name>
</gene>
<dbReference type="SUPFAM" id="SSF51197">
    <property type="entry name" value="Clavaminate synthase-like"/>
    <property type="match status" value="1"/>
</dbReference>